<evidence type="ECO:0000313" key="1">
    <source>
        <dbReference type="EMBL" id="OWP00791.1"/>
    </source>
</evidence>
<dbReference type="AlphaFoldDB" id="A0A218YYB9"/>
<dbReference type="EMBL" id="MZNU01000307">
    <property type="protein sequence ID" value="OWP00791.1"/>
    <property type="molecule type" value="Genomic_DNA"/>
</dbReference>
<dbReference type="Proteomes" id="UP000242519">
    <property type="component" value="Unassembled WGS sequence"/>
</dbReference>
<protein>
    <submittedName>
        <fullName evidence="1">Uncharacterized protein</fullName>
    </submittedName>
</protein>
<dbReference type="InParanoid" id="A0A218YYB9"/>
<proteinExistence type="predicted"/>
<evidence type="ECO:0000313" key="2">
    <source>
        <dbReference type="Proteomes" id="UP000242519"/>
    </source>
</evidence>
<keyword evidence="2" id="KW-1185">Reference proteome</keyword>
<name>A0A218YYB9_9HELO</name>
<gene>
    <name evidence="1" type="ORF">B2J93_6341</name>
</gene>
<dbReference type="STRING" id="503106.A0A218YYB9"/>
<accession>A0A218YYB9</accession>
<reference evidence="1 2" key="1">
    <citation type="submission" date="2017-04" db="EMBL/GenBank/DDBJ databases">
        <title>Draft genome sequence of Marssonina coronaria NL1: causal agent of apple blotch.</title>
        <authorList>
            <person name="Cheng Q."/>
        </authorList>
    </citation>
    <scope>NUCLEOTIDE SEQUENCE [LARGE SCALE GENOMIC DNA]</scope>
    <source>
        <strain evidence="1 2">NL1</strain>
    </source>
</reference>
<dbReference type="OrthoDB" id="1077582at2759"/>
<comment type="caution">
    <text evidence="1">The sequence shown here is derived from an EMBL/GenBank/DDBJ whole genome shotgun (WGS) entry which is preliminary data.</text>
</comment>
<sequence>MNVTYSPILAPQIALPPVCEQLGDDLIKGTAFLLIPTELFYFSIYFHIKGAYRVYKILTFLSLGAVWLAPWIAPVSSGPARCLQHLAIVISTIKILDTWARRGAIPVYTAGKKPADWKLACMVLTKLRYESFTPNYVRVSK</sequence>
<organism evidence="1 2">
    <name type="scientific">Diplocarpon coronariae</name>
    <dbReference type="NCBI Taxonomy" id="2795749"/>
    <lineage>
        <taxon>Eukaryota</taxon>
        <taxon>Fungi</taxon>
        <taxon>Dikarya</taxon>
        <taxon>Ascomycota</taxon>
        <taxon>Pezizomycotina</taxon>
        <taxon>Leotiomycetes</taxon>
        <taxon>Helotiales</taxon>
        <taxon>Drepanopezizaceae</taxon>
        <taxon>Diplocarpon</taxon>
    </lineage>
</organism>